<evidence type="ECO:0000313" key="9">
    <source>
        <dbReference type="Proteomes" id="UP000051330"/>
    </source>
</evidence>
<dbReference type="GO" id="GO:0015833">
    <property type="term" value="P:peptide transport"/>
    <property type="evidence" value="ECO:0007669"/>
    <property type="project" value="UniProtKB-KW"/>
</dbReference>
<feature type="domain" description="Solute-binding protein family 5" evidence="7">
    <location>
        <begin position="79"/>
        <end position="465"/>
    </location>
</feature>
<proteinExistence type="inferred from homology"/>
<evidence type="ECO:0000256" key="5">
    <source>
        <dbReference type="ARBA" id="ARBA00022856"/>
    </source>
</evidence>
<dbReference type="FunFam" id="3.10.105.10:FF:000001">
    <property type="entry name" value="Oligopeptide ABC transporter, oligopeptide-binding protein"/>
    <property type="match status" value="1"/>
</dbReference>
<dbReference type="GO" id="GO:1904680">
    <property type="term" value="F:peptide transmembrane transporter activity"/>
    <property type="evidence" value="ECO:0007669"/>
    <property type="project" value="TreeGrafter"/>
</dbReference>
<dbReference type="PROSITE" id="PS51257">
    <property type="entry name" value="PROKAR_LIPOPROTEIN"/>
    <property type="match status" value="1"/>
</dbReference>
<protein>
    <submittedName>
        <fullName evidence="8">Abc transporter oligopeptide-binding protein</fullName>
    </submittedName>
</protein>
<comment type="similarity">
    <text evidence="2">Belongs to the bacterial solute-binding protein 5 family.</text>
</comment>
<dbReference type="InterPro" id="IPR039424">
    <property type="entry name" value="SBP_5"/>
</dbReference>
<evidence type="ECO:0000256" key="3">
    <source>
        <dbReference type="ARBA" id="ARBA00022448"/>
    </source>
</evidence>
<feature type="chain" id="PRO_5039375552" evidence="6">
    <location>
        <begin position="23"/>
        <end position="546"/>
    </location>
</feature>
<dbReference type="InterPro" id="IPR030678">
    <property type="entry name" value="Peptide/Ni-bd"/>
</dbReference>
<dbReference type="EMBL" id="AZEC01000018">
    <property type="protein sequence ID" value="KRL08886.1"/>
    <property type="molecule type" value="Genomic_DNA"/>
</dbReference>
<keyword evidence="5" id="KW-0571">Peptide transport</keyword>
<dbReference type="RefSeq" id="WP_235812301.1">
    <property type="nucleotide sequence ID" value="NZ_AZEC01000018.1"/>
</dbReference>
<dbReference type="AlphaFoldDB" id="A0A0R1MM18"/>
<dbReference type="GO" id="GO:0043190">
    <property type="term" value="C:ATP-binding cassette (ABC) transporter complex"/>
    <property type="evidence" value="ECO:0007669"/>
    <property type="project" value="InterPro"/>
</dbReference>
<dbReference type="Proteomes" id="UP000051330">
    <property type="component" value="Unassembled WGS sequence"/>
</dbReference>
<feature type="signal peptide" evidence="6">
    <location>
        <begin position="1"/>
        <end position="22"/>
    </location>
</feature>
<dbReference type="InterPro" id="IPR000914">
    <property type="entry name" value="SBP_5_dom"/>
</dbReference>
<comment type="subcellular location">
    <subcellularLocation>
        <location evidence="1">Cell envelope</location>
    </subcellularLocation>
</comment>
<accession>A0A0R1MM18</accession>
<dbReference type="PANTHER" id="PTHR30290">
    <property type="entry name" value="PERIPLASMIC BINDING COMPONENT OF ABC TRANSPORTER"/>
    <property type="match status" value="1"/>
</dbReference>
<dbReference type="GO" id="GO:0030288">
    <property type="term" value="C:outer membrane-bounded periplasmic space"/>
    <property type="evidence" value="ECO:0007669"/>
    <property type="project" value="UniProtKB-ARBA"/>
</dbReference>
<dbReference type="CDD" id="cd08504">
    <property type="entry name" value="PBP2_OppA"/>
    <property type="match status" value="1"/>
</dbReference>
<evidence type="ECO:0000256" key="6">
    <source>
        <dbReference type="SAM" id="SignalP"/>
    </source>
</evidence>
<dbReference type="Gene3D" id="3.90.76.10">
    <property type="entry name" value="Dipeptide-binding Protein, Domain 1"/>
    <property type="match status" value="1"/>
</dbReference>
<evidence type="ECO:0000256" key="1">
    <source>
        <dbReference type="ARBA" id="ARBA00004196"/>
    </source>
</evidence>
<keyword evidence="9" id="KW-1185">Reference proteome</keyword>
<gene>
    <name evidence="8" type="ORF">FD09_GL001139</name>
</gene>
<dbReference type="PIRSF" id="PIRSF002741">
    <property type="entry name" value="MppA"/>
    <property type="match status" value="1"/>
</dbReference>
<dbReference type="Gene3D" id="3.40.190.10">
    <property type="entry name" value="Periplasmic binding protein-like II"/>
    <property type="match status" value="1"/>
</dbReference>
<dbReference type="STRING" id="1423792.FD09_GL001139"/>
<sequence>MRKAMKQTLVMTVAATAVLLTACNSKSTSSTQSSTAKVTWSRMEKDNITTMDPSRATDTISYQALKDTMDGLYSYSGKKLVPAMATKIVKPTNNGKTYTFKLRNAKWHDGTPVTAKDFVYAWQRTVDPATKSESAYEYAGIKNANDIIAGKKKASALGVKALDAHTLQVTLAQPIPYFPTMLVNPPFFPQNEKTVKAAGAKYGSTSKDIMGNGAFVLGDWNGTGTAWKENKAKNYWNAKNVHIDQISVTAIKDSATAMNLFQSGKLDDATLSGDQAAQAKTNKDYKGIKQASSYFMYLNVKKVPALKNAKIRQSFSMMINRPEFIKKVLQDGSLNATGVTPTNMADIPATKQDFAKAAAKGYTQYTTYSPKEAKTLWSAGMKEAGLKDLTLTLLIDDTDNSKKSAEYFQNTLEKLPGLHVNITSVPFKTRLSRTLGGDFDISLGGWAATFPDPVNFLDLFTTGATYNLGKWSNTKFDKLIEASKTTDVLDTNKRWQDLLDAQHILTKEMGVIPLYQMVQAHLVNPKMQNLKTGPGGAYNFVGATIK</sequence>
<dbReference type="SUPFAM" id="SSF53850">
    <property type="entry name" value="Periplasmic binding protein-like II"/>
    <property type="match status" value="1"/>
</dbReference>
<comment type="caution">
    <text evidence="8">The sequence shown here is derived from an EMBL/GenBank/DDBJ whole genome shotgun (WGS) entry which is preliminary data.</text>
</comment>
<dbReference type="PATRIC" id="fig|1423792.3.peg.1159"/>
<reference evidence="8 9" key="1">
    <citation type="journal article" date="2015" name="Genome Announc.">
        <title>Expanding the biotechnology potential of lactobacilli through comparative genomics of 213 strains and associated genera.</title>
        <authorList>
            <person name="Sun Z."/>
            <person name="Harris H.M."/>
            <person name="McCann A."/>
            <person name="Guo C."/>
            <person name="Argimon S."/>
            <person name="Zhang W."/>
            <person name="Yang X."/>
            <person name="Jeffery I.B."/>
            <person name="Cooney J.C."/>
            <person name="Kagawa T.F."/>
            <person name="Liu W."/>
            <person name="Song Y."/>
            <person name="Salvetti E."/>
            <person name="Wrobel A."/>
            <person name="Rasinkangas P."/>
            <person name="Parkhill J."/>
            <person name="Rea M.C."/>
            <person name="O'Sullivan O."/>
            <person name="Ritari J."/>
            <person name="Douillard F.P."/>
            <person name="Paul Ross R."/>
            <person name="Yang R."/>
            <person name="Briner A.E."/>
            <person name="Felis G.E."/>
            <person name="de Vos W.M."/>
            <person name="Barrangou R."/>
            <person name="Klaenhammer T.R."/>
            <person name="Caufield P.W."/>
            <person name="Cui Y."/>
            <person name="Zhang H."/>
            <person name="O'Toole P.W."/>
        </authorList>
    </citation>
    <scope>NUCLEOTIDE SEQUENCE [LARGE SCALE GENOMIC DNA]</scope>
    <source>
        <strain evidence="8 9">DSM 12744</strain>
    </source>
</reference>
<dbReference type="PANTHER" id="PTHR30290:SF10">
    <property type="entry name" value="PERIPLASMIC OLIGOPEPTIDE-BINDING PROTEIN-RELATED"/>
    <property type="match status" value="1"/>
</dbReference>
<dbReference type="FunFam" id="3.90.76.10:FF:000001">
    <property type="entry name" value="Oligopeptide ABC transporter substrate-binding protein"/>
    <property type="match status" value="1"/>
</dbReference>
<evidence type="ECO:0000256" key="4">
    <source>
        <dbReference type="ARBA" id="ARBA00022729"/>
    </source>
</evidence>
<dbReference type="Gene3D" id="3.10.105.10">
    <property type="entry name" value="Dipeptide-binding Protein, Domain 3"/>
    <property type="match status" value="1"/>
</dbReference>
<keyword evidence="5" id="KW-0653">Protein transport</keyword>
<evidence type="ECO:0000313" key="8">
    <source>
        <dbReference type="EMBL" id="KRL08886.1"/>
    </source>
</evidence>
<dbReference type="Pfam" id="PF00496">
    <property type="entry name" value="SBP_bac_5"/>
    <property type="match status" value="1"/>
</dbReference>
<organism evidence="8 9">
    <name type="scientific">Schleiferilactobacillus perolens DSM 12744</name>
    <dbReference type="NCBI Taxonomy" id="1423792"/>
    <lineage>
        <taxon>Bacteria</taxon>
        <taxon>Bacillati</taxon>
        <taxon>Bacillota</taxon>
        <taxon>Bacilli</taxon>
        <taxon>Lactobacillales</taxon>
        <taxon>Lactobacillaceae</taxon>
        <taxon>Schleiferilactobacillus</taxon>
    </lineage>
</organism>
<evidence type="ECO:0000256" key="2">
    <source>
        <dbReference type="ARBA" id="ARBA00005695"/>
    </source>
</evidence>
<keyword evidence="4 6" id="KW-0732">Signal</keyword>
<name>A0A0R1MM18_9LACO</name>
<keyword evidence="3" id="KW-0813">Transport</keyword>
<evidence type="ECO:0000259" key="7">
    <source>
        <dbReference type="Pfam" id="PF00496"/>
    </source>
</evidence>